<sequence>RHQQGVGRGCCGAAEATGPGWSAVDAGTARCPAATL</sequence>
<name>A0A381U316_9ZZZZ</name>
<dbReference type="EMBL" id="UINC01005642">
    <property type="protein sequence ID" value="SVA22620.1"/>
    <property type="molecule type" value="Genomic_DNA"/>
</dbReference>
<feature type="non-terminal residue" evidence="1">
    <location>
        <position position="1"/>
    </location>
</feature>
<feature type="non-terminal residue" evidence="1">
    <location>
        <position position="36"/>
    </location>
</feature>
<gene>
    <name evidence="1" type="ORF">METZ01_LOCUS75474</name>
</gene>
<evidence type="ECO:0000313" key="1">
    <source>
        <dbReference type="EMBL" id="SVA22620.1"/>
    </source>
</evidence>
<dbReference type="AlphaFoldDB" id="A0A381U316"/>
<accession>A0A381U316</accession>
<organism evidence="1">
    <name type="scientific">marine metagenome</name>
    <dbReference type="NCBI Taxonomy" id="408172"/>
    <lineage>
        <taxon>unclassified sequences</taxon>
        <taxon>metagenomes</taxon>
        <taxon>ecological metagenomes</taxon>
    </lineage>
</organism>
<reference evidence="1" key="1">
    <citation type="submission" date="2018-05" db="EMBL/GenBank/DDBJ databases">
        <authorList>
            <person name="Lanie J.A."/>
            <person name="Ng W.-L."/>
            <person name="Kazmierczak K.M."/>
            <person name="Andrzejewski T.M."/>
            <person name="Davidsen T.M."/>
            <person name="Wayne K.J."/>
            <person name="Tettelin H."/>
            <person name="Glass J.I."/>
            <person name="Rusch D."/>
            <person name="Podicherti R."/>
            <person name="Tsui H.-C.T."/>
            <person name="Winkler M.E."/>
        </authorList>
    </citation>
    <scope>NUCLEOTIDE SEQUENCE</scope>
</reference>
<protein>
    <submittedName>
        <fullName evidence="1">Uncharacterized protein</fullName>
    </submittedName>
</protein>
<proteinExistence type="predicted"/>